<gene>
    <name evidence="1" type="ORF">QFC19_002088</name>
</gene>
<sequence length="154" mass="17681">MDTFIENLSLNITKLVVFVVYVWFMYYVLTSPFRVDKWFGPNPDWKAVIKINVLRAASGILAKHSSDVTAEICVTRNDYIDDKDIWILKGLAMAVVMGTYIILVQAIEHMYRVIEDLQASARSEKESSISEKESAIEEKKSSISEKERVQEKQN</sequence>
<dbReference type="EMBL" id="JASBWR010000017">
    <property type="protein sequence ID" value="KAJ9109647.1"/>
    <property type="molecule type" value="Genomic_DNA"/>
</dbReference>
<reference evidence="1" key="1">
    <citation type="submission" date="2023-04" db="EMBL/GenBank/DDBJ databases">
        <title>Draft Genome sequencing of Naganishia species isolated from polar environments using Oxford Nanopore Technology.</title>
        <authorList>
            <person name="Leo P."/>
            <person name="Venkateswaran K."/>
        </authorList>
    </citation>
    <scope>NUCLEOTIDE SEQUENCE</scope>
    <source>
        <strain evidence="1">MNA-CCFEE 5261</strain>
    </source>
</reference>
<proteinExistence type="predicted"/>
<accession>A0ACC2WF05</accession>
<organism evidence="1 2">
    <name type="scientific">Naganishia cerealis</name>
    <dbReference type="NCBI Taxonomy" id="610337"/>
    <lineage>
        <taxon>Eukaryota</taxon>
        <taxon>Fungi</taxon>
        <taxon>Dikarya</taxon>
        <taxon>Basidiomycota</taxon>
        <taxon>Agaricomycotina</taxon>
        <taxon>Tremellomycetes</taxon>
        <taxon>Filobasidiales</taxon>
        <taxon>Filobasidiaceae</taxon>
        <taxon>Naganishia</taxon>
    </lineage>
</organism>
<evidence type="ECO:0000313" key="1">
    <source>
        <dbReference type="EMBL" id="KAJ9109647.1"/>
    </source>
</evidence>
<evidence type="ECO:0000313" key="2">
    <source>
        <dbReference type="Proteomes" id="UP001241377"/>
    </source>
</evidence>
<dbReference type="Proteomes" id="UP001241377">
    <property type="component" value="Unassembled WGS sequence"/>
</dbReference>
<protein>
    <submittedName>
        <fullName evidence="1">Uncharacterized protein</fullName>
    </submittedName>
</protein>
<name>A0ACC2WF05_9TREE</name>
<keyword evidence="2" id="KW-1185">Reference proteome</keyword>
<comment type="caution">
    <text evidence="1">The sequence shown here is derived from an EMBL/GenBank/DDBJ whole genome shotgun (WGS) entry which is preliminary data.</text>
</comment>